<evidence type="ECO:0000259" key="6">
    <source>
        <dbReference type="PROSITE" id="PS51501"/>
    </source>
</evidence>
<dbReference type="PANTHER" id="PTHR20922">
    <property type="entry name" value="DNL-TYPE ZINC FINGER PROTEIN"/>
    <property type="match status" value="1"/>
</dbReference>
<dbReference type="GO" id="GO:0006457">
    <property type="term" value="P:protein folding"/>
    <property type="evidence" value="ECO:0007669"/>
    <property type="project" value="TreeGrafter"/>
</dbReference>
<evidence type="ECO:0000256" key="1">
    <source>
        <dbReference type="ARBA" id="ARBA00022723"/>
    </source>
</evidence>
<evidence type="ECO:0000313" key="7">
    <source>
        <dbReference type="EMBL" id="CAD2093482.1"/>
    </source>
</evidence>
<reference evidence="7 8" key="1">
    <citation type="submission" date="2020-08" db="EMBL/GenBank/DDBJ databases">
        <authorList>
            <person name="Ramaprasad A."/>
        </authorList>
    </citation>
    <scope>NUCLEOTIDE SEQUENCE [LARGE SCALE GENOMIC DNA]</scope>
</reference>
<feature type="compositionally biased region" description="Low complexity" evidence="5">
    <location>
        <begin position="104"/>
        <end position="118"/>
    </location>
</feature>
<evidence type="ECO:0000313" key="8">
    <source>
        <dbReference type="Proteomes" id="UP000515308"/>
    </source>
</evidence>
<dbReference type="AlphaFoldDB" id="A0A6V7S8Z8"/>
<dbReference type="VEuPathDB" id="PlasmoDB:PVLDE_1002940"/>
<dbReference type="GO" id="GO:0008270">
    <property type="term" value="F:zinc ion binding"/>
    <property type="evidence" value="ECO:0007669"/>
    <property type="project" value="UniProtKB-KW"/>
</dbReference>
<dbReference type="InterPro" id="IPR024158">
    <property type="entry name" value="Mt_import_TIM15"/>
</dbReference>
<feature type="compositionally biased region" description="Polar residues" evidence="5">
    <location>
        <begin position="83"/>
        <end position="103"/>
    </location>
</feature>
<evidence type="ECO:0000256" key="5">
    <source>
        <dbReference type="SAM" id="MobiDB-lite"/>
    </source>
</evidence>
<protein>
    <submittedName>
        <fullName evidence="7">Hsp70-escort protein 1, putative DNL-type zinc finger protein, putative</fullName>
    </submittedName>
</protein>
<sequence>MVHSILRNLSKLSLSPCLSNNLISKSGNTDIKKLICLFKKQNYSNYTIISQFPFDQHVKSIKKYNNIAFAYPTNNYSTNNTYQENGSHNSTNTTTFDKNSQTEINPSDNNKNKNNTTDIINISNNSLGDNEICDTETSNKQTNVEDDKKKNKEYMVLMFTCKICEKKSAKKFSKQAYNNGVVIIRCPQCNNLHLISDQLGWFQDGKTNIEQIIQEKGEKVIKKFSYNNLLEIDDLLNAYK</sequence>
<dbReference type="InterPro" id="IPR007853">
    <property type="entry name" value="Znf_DNL-typ"/>
</dbReference>
<organism evidence="7 8">
    <name type="scientific">Plasmodium vinckei lentum</name>
    <dbReference type="NCBI Taxonomy" id="138297"/>
    <lineage>
        <taxon>Eukaryota</taxon>
        <taxon>Sar</taxon>
        <taxon>Alveolata</taxon>
        <taxon>Apicomplexa</taxon>
        <taxon>Aconoidasida</taxon>
        <taxon>Haemosporida</taxon>
        <taxon>Plasmodiidae</taxon>
        <taxon>Plasmodium</taxon>
        <taxon>Plasmodium (Vinckeia)</taxon>
    </lineage>
</organism>
<dbReference type="GO" id="GO:0030150">
    <property type="term" value="P:protein import into mitochondrial matrix"/>
    <property type="evidence" value="ECO:0007669"/>
    <property type="project" value="TreeGrafter"/>
</dbReference>
<evidence type="ECO:0000256" key="2">
    <source>
        <dbReference type="ARBA" id="ARBA00022771"/>
    </source>
</evidence>
<dbReference type="Proteomes" id="UP000515308">
    <property type="component" value="Chromosome PVLDE_10"/>
</dbReference>
<dbReference type="PANTHER" id="PTHR20922:SF13">
    <property type="entry name" value="DNL-TYPE ZINC FINGER PROTEIN"/>
    <property type="match status" value="1"/>
</dbReference>
<dbReference type="GO" id="GO:0005739">
    <property type="term" value="C:mitochondrion"/>
    <property type="evidence" value="ECO:0007669"/>
    <property type="project" value="TreeGrafter"/>
</dbReference>
<accession>A0A6V7S8Z8</accession>
<dbReference type="PROSITE" id="PS51501">
    <property type="entry name" value="ZF_DNL"/>
    <property type="match status" value="1"/>
</dbReference>
<evidence type="ECO:0000256" key="4">
    <source>
        <dbReference type="PROSITE-ProRule" id="PRU00834"/>
    </source>
</evidence>
<keyword evidence="3" id="KW-0862">Zinc</keyword>
<dbReference type="Pfam" id="PF05180">
    <property type="entry name" value="zf-DNL"/>
    <property type="match status" value="1"/>
</dbReference>
<gene>
    <name evidence="7" type="ORF">PVLDE_1002940</name>
</gene>
<dbReference type="EMBL" id="LR865372">
    <property type="protein sequence ID" value="CAD2093482.1"/>
    <property type="molecule type" value="Genomic_DNA"/>
</dbReference>
<keyword evidence="2 4" id="KW-0863">Zinc-finger</keyword>
<name>A0A6V7S8Z8_PLAVN</name>
<keyword evidence="1" id="KW-0479">Metal-binding</keyword>
<feature type="domain" description="DNL-type" evidence="6">
    <location>
        <begin position="150"/>
        <end position="240"/>
    </location>
</feature>
<proteinExistence type="predicted"/>
<evidence type="ECO:0000256" key="3">
    <source>
        <dbReference type="ARBA" id="ARBA00022833"/>
    </source>
</evidence>
<feature type="region of interest" description="Disordered" evidence="5">
    <location>
        <begin position="80"/>
        <end position="118"/>
    </location>
</feature>
<dbReference type="GO" id="GO:0050821">
    <property type="term" value="P:protein stabilization"/>
    <property type="evidence" value="ECO:0007669"/>
    <property type="project" value="TreeGrafter"/>
</dbReference>
<dbReference type="GO" id="GO:0051087">
    <property type="term" value="F:protein-folding chaperone binding"/>
    <property type="evidence" value="ECO:0007669"/>
    <property type="project" value="TreeGrafter"/>
</dbReference>